<evidence type="ECO:0008006" key="3">
    <source>
        <dbReference type="Google" id="ProtNLM"/>
    </source>
</evidence>
<protein>
    <recommendedName>
        <fullName evidence="3">DUF1697 domain-containing protein</fullName>
    </recommendedName>
</protein>
<sequence>MPAYALFLRAVNVGGTGKLPMADLRQMLSDIGCTHITTYIASGNAVCHFDGSGEALRSKLETALKSYAGKPVGCFVLTQPELDTLITAQPFEGAGNQILCLLLDHTPTTLTPKNQTDEALQIGPDCVFIHYPNGMSRSRLALPEHALGTARNLNTLVKMQTLLTKI</sequence>
<accession>A0A238JEP6</accession>
<dbReference type="SUPFAM" id="SSF160379">
    <property type="entry name" value="SP0830-like"/>
    <property type="match status" value="1"/>
</dbReference>
<dbReference type="AlphaFoldDB" id="A0A238JEP6"/>
<reference evidence="2" key="1">
    <citation type="submission" date="2017-05" db="EMBL/GenBank/DDBJ databases">
        <authorList>
            <person name="Rodrigo-Torres L."/>
            <person name="Arahal R. D."/>
            <person name="Lucena T."/>
        </authorList>
    </citation>
    <scope>NUCLEOTIDE SEQUENCE [LARGE SCALE GENOMIC DNA]</scope>
    <source>
        <strain evidence="2">CECT 8649</strain>
    </source>
</reference>
<evidence type="ECO:0000313" key="1">
    <source>
        <dbReference type="EMBL" id="SMX28873.1"/>
    </source>
</evidence>
<evidence type="ECO:0000313" key="2">
    <source>
        <dbReference type="Proteomes" id="UP000225972"/>
    </source>
</evidence>
<dbReference type="Proteomes" id="UP000225972">
    <property type="component" value="Unassembled WGS sequence"/>
</dbReference>
<keyword evidence="2" id="KW-1185">Reference proteome</keyword>
<dbReference type="RefSeq" id="WP_099246534.1">
    <property type="nucleotide sequence ID" value="NZ_FXXP01000002.1"/>
</dbReference>
<dbReference type="EMBL" id="FXXP01000002">
    <property type="protein sequence ID" value="SMX28873.1"/>
    <property type="molecule type" value="Genomic_DNA"/>
</dbReference>
<dbReference type="PIRSF" id="PIRSF008502">
    <property type="entry name" value="UCP008502"/>
    <property type="match status" value="1"/>
</dbReference>
<dbReference type="Gene3D" id="3.30.70.1280">
    <property type="entry name" value="SP0830-like domains"/>
    <property type="match status" value="1"/>
</dbReference>
<dbReference type="PANTHER" id="PTHR36439">
    <property type="entry name" value="BLL4334 PROTEIN"/>
    <property type="match status" value="1"/>
</dbReference>
<dbReference type="OrthoDB" id="9806494at2"/>
<gene>
    <name evidence="1" type="ORF">TRP8649_03000</name>
</gene>
<dbReference type="InterPro" id="IPR012545">
    <property type="entry name" value="DUF1697"/>
</dbReference>
<proteinExistence type="predicted"/>
<dbReference type="Pfam" id="PF08002">
    <property type="entry name" value="DUF1697"/>
    <property type="match status" value="1"/>
</dbReference>
<organism evidence="1 2">
    <name type="scientific">Pelagimonas phthalicica</name>
    <dbReference type="NCBI Taxonomy" id="1037362"/>
    <lineage>
        <taxon>Bacteria</taxon>
        <taxon>Pseudomonadati</taxon>
        <taxon>Pseudomonadota</taxon>
        <taxon>Alphaproteobacteria</taxon>
        <taxon>Rhodobacterales</taxon>
        <taxon>Roseobacteraceae</taxon>
        <taxon>Pelagimonas</taxon>
    </lineage>
</organism>
<dbReference type="PANTHER" id="PTHR36439:SF1">
    <property type="entry name" value="DUF1697 DOMAIN-CONTAINING PROTEIN"/>
    <property type="match status" value="1"/>
</dbReference>
<name>A0A238JEP6_9RHOB</name>